<dbReference type="Pfam" id="PF00250">
    <property type="entry name" value="Forkhead"/>
    <property type="match status" value="1"/>
</dbReference>
<evidence type="ECO:0000313" key="10">
    <source>
        <dbReference type="EMBL" id="KAL3230108.1"/>
    </source>
</evidence>
<dbReference type="CDD" id="cd22701">
    <property type="entry name" value="FHA_FKH1-like"/>
    <property type="match status" value="1"/>
</dbReference>
<dbReference type="Gene3D" id="1.10.10.10">
    <property type="entry name" value="Winged helix-like DNA-binding domain superfamily/Winged helix DNA-binding domain"/>
    <property type="match status" value="1"/>
</dbReference>
<evidence type="ECO:0000256" key="5">
    <source>
        <dbReference type="ARBA" id="ARBA00023242"/>
    </source>
</evidence>
<dbReference type="InterPro" id="IPR000253">
    <property type="entry name" value="FHA_dom"/>
</dbReference>
<protein>
    <submittedName>
        <fullName evidence="10">Uncharacterized protein</fullName>
    </submittedName>
</protein>
<keyword evidence="2" id="KW-0805">Transcription regulation</keyword>
<feature type="compositionally biased region" description="Low complexity" evidence="7">
    <location>
        <begin position="565"/>
        <end position="588"/>
    </location>
</feature>
<dbReference type="InterPro" id="IPR036390">
    <property type="entry name" value="WH_DNA-bd_sf"/>
</dbReference>
<dbReference type="PANTHER" id="PTHR45881">
    <property type="entry name" value="CHECKPOINT SUPPRESSOR 1-LIKE, ISOFORM A-RELATED"/>
    <property type="match status" value="1"/>
</dbReference>
<comment type="caution">
    <text evidence="10">The sequence shown here is derived from an EMBL/GenBank/DDBJ whole genome shotgun (WGS) entry which is preliminary data.</text>
</comment>
<evidence type="ECO:0000256" key="4">
    <source>
        <dbReference type="ARBA" id="ARBA00023163"/>
    </source>
</evidence>
<evidence type="ECO:0000256" key="6">
    <source>
        <dbReference type="PROSITE-ProRule" id="PRU00089"/>
    </source>
</evidence>
<dbReference type="SUPFAM" id="SSF49879">
    <property type="entry name" value="SMAD/FHA domain"/>
    <property type="match status" value="1"/>
</dbReference>
<keyword evidence="3 6" id="KW-0238">DNA-binding</keyword>
<dbReference type="InterPro" id="IPR036388">
    <property type="entry name" value="WH-like_DNA-bd_sf"/>
</dbReference>
<keyword evidence="4" id="KW-0804">Transcription</keyword>
<keyword evidence="11" id="KW-1185">Reference proteome</keyword>
<feature type="region of interest" description="Disordered" evidence="7">
    <location>
        <begin position="727"/>
        <end position="801"/>
    </location>
</feature>
<dbReference type="PRINTS" id="PR00053">
    <property type="entry name" value="FORKHEAD"/>
</dbReference>
<dbReference type="SMART" id="SM00339">
    <property type="entry name" value="FH"/>
    <property type="match status" value="1"/>
</dbReference>
<evidence type="ECO:0000256" key="7">
    <source>
        <dbReference type="SAM" id="MobiDB-lite"/>
    </source>
</evidence>
<feature type="region of interest" description="Disordered" evidence="7">
    <location>
        <begin position="564"/>
        <end position="591"/>
    </location>
</feature>
<dbReference type="EMBL" id="JBEVYD010000010">
    <property type="protein sequence ID" value="KAL3230108.1"/>
    <property type="molecule type" value="Genomic_DNA"/>
</dbReference>
<dbReference type="InterPro" id="IPR001766">
    <property type="entry name" value="Fork_head_dom"/>
</dbReference>
<dbReference type="PROSITE" id="PS00657">
    <property type="entry name" value="FORK_HEAD_1"/>
    <property type="match status" value="1"/>
</dbReference>
<feature type="domain" description="Fork-head" evidence="9">
    <location>
        <begin position="305"/>
        <end position="403"/>
    </location>
</feature>
<dbReference type="Gene3D" id="2.60.200.20">
    <property type="match status" value="1"/>
</dbReference>
<dbReference type="SMART" id="SM00240">
    <property type="entry name" value="FHA"/>
    <property type="match status" value="1"/>
</dbReference>
<comment type="subcellular location">
    <subcellularLocation>
        <location evidence="1 6">Nucleus</location>
    </subcellularLocation>
</comment>
<feature type="compositionally biased region" description="Low complexity" evidence="7">
    <location>
        <begin position="446"/>
        <end position="460"/>
    </location>
</feature>
<keyword evidence="5 6" id="KW-0539">Nucleus</keyword>
<dbReference type="Pfam" id="PF00498">
    <property type="entry name" value="FHA"/>
    <property type="match status" value="1"/>
</dbReference>
<dbReference type="PROSITE" id="PS50039">
    <property type="entry name" value="FORK_HEAD_3"/>
    <property type="match status" value="1"/>
</dbReference>
<evidence type="ECO:0000259" key="9">
    <source>
        <dbReference type="PROSITE" id="PS50039"/>
    </source>
</evidence>
<dbReference type="SUPFAM" id="SSF46785">
    <property type="entry name" value="Winged helix' DNA-binding domain"/>
    <property type="match status" value="1"/>
</dbReference>
<dbReference type="PROSITE" id="PS50006">
    <property type="entry name" value="FHA_DOMAIN"/>
    <property type="match status" value="1"/>
</dbReference>
<dbReference type="InterPro" id="IPR018122">
    <property type="entry name" value="TF_fork_head_CS_1"/>
</dbReference>
<gene>
    <name evidence="10" type="ORF">RNJ44_01471</name>
</gene>
<dbReference type="Proteomes" id="UP001623330">
    <property type="component" value="Unassembled WGS sequence"/>
</dbReference>
<name>A0ABR4NPT1_9SACH</name>
<evidence type="ECO:0000256" key="3">
    <source>
        <dbReference type="ARBA" id="ARBA00023125"/>
    </source>
</evidence>
<evidence type="ECO:0000256" key="2">
    <source>
        <dbReference type="ARBA" id="ARBA00023015"/>
    </source>
</evidence>
<feature type="domain" description="FHA" evidence="8">
    <location>
        <begin position="62"/>
        <end position="125"/>
    </location>
</feature>
<sequence length="815" mass="89436">MSVNARNQQGLTNAVISALAVPEQPTTVAKQYSNERNIATEVQAYAKISGRDWTYYVKDLEVSIGRHTDLVSSSKEDAESSIDIDLGPAKVVSRRHASIKFNIPYGRWELQVSGRNGAKVNFHRVEAGPDAPSIKLSSGTILDIGGTQMMFILPDQEPFVPQECLENLMPTLVSIYGVDGSNVQDNPLLQEVIRESNYVRTHKELSRQQSNGQQIRTFKMYGSGSSLNLSDGTPNFYGTAATPVAGAGAMGAPGNNRKVSHTYSNSNSSVGSTSMMPSNIGTMNDFPQSLDFASDLSRDENRNIKPPYSYATMITQAILSTEEGVISLADIYKYIASHYAYYRFAKTGWQNSIRHNLSLNKAFEKVPRRPNEPGKGMKWRISRDYQEEFLQKWNSGNGNKIRRGSSVSRQLQLHMSKFNSLPTQPAYNESYVAEDKRISKKHSKKSSTSSGGTMSTVNSGQNSLSSIDSHPDIAFDKYSMMGNQRNGMQLLPPTISEQNPGYSTQMQAPSRETLEPPANYNFARKNPTNNALVSFTNASATYNKPNSINTGIPSLPSITTSGIQNLPLPGAPSSSNNNLNPPSSNLLSATNPHISPSYDSLLRSPTKTFHVTAMEAYTPERGSAQTNPSPTQSRSNGTSNMVNPISQNMANNGSSYNDNLRKSDNANLQEPGTQKGLNALNERFTPANFGSAKSSQFKSSPNGWNSLLFSSVNNTPKFSLDNNDIHKTDHENGRSVSLENNHIGESKPNETNLKNDKIPELTVNMPDVDNKEITSSPLKRHLENRRDGNISDDSSRKNDKGLLLDTDSAKITIVK</sequence>
<feature type="DNA-binding region" description="Fork-head" evidence="6">
    <location>
        <begin position="305"/>
        <end position="403"/>
    </location>
</feature>
<dbReference type="CDD" id="cd00059">
    <property type="entry name" value="FH_FOX"/>
    <property type="match status" value="1"/>
</dbReference>
<evidence type="ECO:0000313" key="11">
    <source>
        <dbReference type="Proteomes" id="UP001623330"/>
    </source>
</evidence>
<feature type="compositionally biased region" description="Basic and acidic residues" evidence="7">
    <location>
        <begin position="742"/>
        <end position="759"/>
    </location>
</feature>
<organism evidence="10 11">
    <name type="scientific">Nakaseomyces bracarensis</name>
    <dbReference type="NCBI Taxonomy" id="273131"/>
    <lineage>
        <taxon>Eukaryota</taxon>
        <taxon>Fungi</taxon>
        <taxon>Dikarya</taxon>
        <taxon>Ascomycota</taxon>
        <taxon>Saccharomycotina</taxon>
        <taxon>Saccharomycetes</taxon>
        <taxon>Saccharomycetales</taxon>
        <taxon>Saccharomycetaceae</taxon>
        <taxon>Nakaseomyces</taxon>
    </lineage>
</organism>
<feature type="region of interest" description="Disordered" evidence="7">
    <location>
        <begin position="433"/>
        <end position="470"/>
    </location>
</feature>
<dbReference type="InterPro" id="IPR030456">
    <property type="entry name" value="TF_fork_head_CS_2"/>
</dbReference>
<dbReference type="PROSITE" id="PS00658">
    <property type="entry name" value="FORK_HEAD_2"/>
    <property type="match status" value="1"/>
</dbReference>
<accession>A0ABR4NPT1</accession>
<reference evidence="10 11" key="1">
    <citation type="submission" date="2024-05" db="EMBL/GenBank/DDBJ databases">
        <title>Long read based assembly of the Candida bracarensis genome reveals expanded adhesin content.</title>
        <authorList>
            <person name="Marcet-Houben M."/>
            <person name="Ksiezopolska E."/>
            <person name="Gabaldon T."/>
        </authorList>
    </citation>
    <scope>NUCLEOTIDE SEQUENCE [LARGE SCALE GENOMIC DNA]</scope>
    <source>
        <strain evidence="10 11">CBM6</strain>
    </source>
</reference>
<feature type="compositionally biased region" description="Polar residues" evidence="7">
    <location>
        <begin position="623"/>
        <end position="658"/>
    </location>
</feature>
<dbReference type="PANTHER" id="PTHR45881:SF1">
    <property type="entry name" value="FORK HEAD PROTEIN HOMOLOG 2"/>
    <property type="match status" value="1"/>
</dbReference>
<evidence type="ECO:0000259" key="8">
    <source>
        <dbReference type="PROSITE" id="PS50006"/>
    </source>
</evidence>
<feature type="region of interest" description="Disordered" evidence="7">
    <location>
        <begin position="617"/>
        <end position="673"/>
    </location>
</feature>
<evidence type="ECO:0000256" key="1">
    <source>
        <dbReference type="ARBA" id="ARBA00004123"/>
    </source>
</evidence>
<proteinExistence type="predicted"/>
<dbReference type="InterPro" id="IPR008984">
    <property type="entry name" value="SMAD_FHA_dom_sf"/>
</dbReference>
<feature type="compositionally biased region" description="Basic and acidic residues" evidence="7">
    <location>
        <begin position="780"/>
        <end position="801"/>
    </location>
</feature>